<sequence>MTGKAYNEIETGQTFSASLTVTETHIVLGAGLFGDFNPLHVNEEFCKETSFKTRILHGPLTSALISAPIGNFFAGTAIAYLEHNCRFIKPVKAGDTLTTEWTILEKIDKLKHNGGIAVMSATCHNQDMISVAEANGKILLKNR</sequence>
<dbReference type="PANTHER" id="PTHR43664">
    <property type="entry name" value="MONOAMINE OXIDASE-RELATED"/>
    <property type="match status" value="1"/>
</dbReference>
<accession>A0A975B405</accession>
<proteinExistence type="predicted"/>
<dbReference type="InterPro" id="IPR052342">
    <property type="entry name" value="MCH/BMMD"/>
</dbReference>
<gene>
    <name evidence="2" type="ORF">dnl_06140</name>
</gene>
<keyword evidence="3" id="KW-1185">Reference proteome</keyword>
<evidence type="ECO:0000313" key="3">
    <source>
        <dbReference type="Proteomes" id="UP000663720"/>
    </source>
</evidence>
<dbReference type="SUPFAM" id="SSF54637">
    <property type="entry name" value="Thioesterase/thiol ester dehydrase-isomerase"/>
    <property type="match status" value="1"/>
</dbReference>
<dbReference type="InterPro" id="IPR002539">
    <property type="entry name" value="MaoC-like_dom"/>
</dbReference>
<dbReference type="Proteomes" id="UP000663720">
    <property type="component" value="Chromosome"/>
</dbReference>
<name>A0A975B405_9BACT</name>
<dbReference type="InterPro" id="IPR029069">
    <property type="entry name" value="HotDog_dom_sf"/>
</dbReference>
<protein>
    <submittedName>
        <fullName evidence="2">Dehydratase domain-containing protein, MaoC-like</fullName>
    </submittedName>
</protein>
<dbReference type="PANTHER" id="PTHR43664:SF1">
    <property type="entry name" value="BETA-METHYLMALYL-COA DEHYDRATASE"/>
    <property type="match status" value="1"/>
</dbReference>
<dbReference type="RefSeq" id="WP_207690254.1">
    <property type="nucleotide sequence ID" value="NZ_CP061799.1"/>
</dbReference>
<evidence type="ECO:0000259" key="1">
    <source>
        <dbReference type="Pfam" id="PF01575"/>
    </source>
</evidence>
<dbReference type="Pfam" id="PF01575">
    <property type="entry name" value="MaoC_dehydratas"/>
    <property type="match status" value="1"/>
</dbReference>
<evidence type="ECO:0000313" key="2">
    <source>
        <dbReference type="EMBL" id="QTA78392.1"/>
    </source>
</evidence>
<feature type="domain" description="MaoC-like" evidence="1">
    <location>
        <begin position="7"/>
        <end position="111"/>
    </location>
</feature>
<organism evidence="2 3">
    <name type="scientific">Desulfonema limicola</name>
    <dbReference type="NCBI Taxonomy" id="45656"/>
    <lineage>
        <taxon>Bacteria</taxon>
        <taxon>Pseudomonadati</taxon>
        <taxon>Thermodesulfobacteriota</taxon>
        <taxon>Desulfobacteria</taxon>
        <taxon>Desulfobacterales</taxon>
        <taxon>Desulfococcaceae</taxon>
        <taxon>Desulfonema</taxon>
    </lineage>
</organism>
<reference evidence="2" key="1">
    <citation type="journal article" date="2021" name="Microb. Physiol.">
        <title>Proteogenomic Insights into the Physiology of Marine, Sulfate-Reducing, Filamentous Desulfonema limicola and Desulfonema magnum.</title>
        <authorList>
            <person name="Schnaars V."/>
            <person name="Wohlbrand L."/>
            <person name="Scheve S."/>
            <person name="Hinrichs C."/>
            <person name="Reinhardt R."/>
            <person name="Rabus R."/>
        </authorList>
    </citation>
    <scope>NUCLEOTIDE SEQUENCE</scope>
    <source>
        <strain evidence="2">5ac10</strain>
    </source>
</reference>
<dbReference type="EMBL" id="CP061799">
    <property type="protein sequence ID" value="QTA78392.1"/>
    <property type="molecule type" value="Genomic_DNA"/>
</dbReference>
<dbReference type="AlphaFoldDB" id="A0A975B405"/>
<dbReference type="CDD" id="cd03449">
    <property type="entry name" value="R_hydratase"/>
    <property type="match status" value="1"/>
</dbReference>
<dbReference type="Gene3D" id="3.10.129.10">
    <property type="entry name" value="Hotdog Thioesterase"/>
    <property type="match status" value="1"/>
</dbReference>
<dbReference type="KEGG" id="dli:dnl_06140"/>